<accession>A0AAP3E338</accession>
<evidence type="ECO:0000259" key="5">
    <source>
        <dbReference type="SMART" id="SM00822"/>
    </source>
</evidence>
<gene>
    <name evidence="6" type="ORF">OB960_14845</name>
</gene>
<dbReference type="FunFam" id="3.40.50.720:FF:000047">
    <property type="entry name" value="NADP-dependent L-serine/L-allo-threonine dehydrogenase"/>
    <property type="match status" value="1"/>
</dbReference>
<dbReference type="PANTHER" id="PTHR44196:SF1">
    <property type="entry name" value="DEHYDROGENASE_REDUCTASE SDR FAMILY MEMBER 7B"/>
    <property type="match status" value="1"/>
</dbReference>
<evidence type="ECO:0000256" key="2">
    <source>
        <dbReference type="ARBA" id="ARBA00023002"/>
    </source>
</evidence>
<evidence type="ECO:0000313" key="7">
    <source>
        <dbReference type="Proteomes" id="UP001321018"/>
    </source>
</evidence>
<sequence>MGLTDRVAVVTGASSGIGEATARALAREGCAVVLAARRKDRLERLAGEIESELGLEDEDEDGDGDEEGEKRSLVVPTDVADEDDVTAMIEKTRKEFGRIDILVNNAGILRSDPVADADRVDLRKQVQVNLLGVMNTTHAALPAVLESGGGDIVAVSSMNVRYPAESGSAYTASKCGVNGFCRSLRKEMSDEDVRVTIVMPGPVVSEMNDWEQWDGRPLDPADVAEAVVFAVSRPEHVELPEITVNTTDKLG</sequence>
<dbReference type="PANTHER" id="PTHR44196">
    <property type="entry name" value="DEHYDROGENASE/REDUCTASE SDR FAMILY MEMBER 7B"/>
    <property type="match status" value="1"/>
</dbReference>
<dbReference type="PRINTS" id="PR00081">
    <property type="entry name" value="GDHRDH"/>
</dbReference>
<feature type="domain" description="Ketoreductase" evidence="5">
    <location>
        <begin position="6"/>
        <end position="207"/>
    </location>
</feature>
<dbReference type="Proteomes" id="UP001321018">
    <property type="component" value="Unassembled WGS sequence"/>
</dbReference>
<dbReference type="Gene3D" id="3.40.50.720">
    <property type="entry name" value="NAD(P)-binding Rossmann-like Domain"/>
    <property type="match status" value="1"/>
</dbReference>
<evidence type="ECO:0000256" key="1">
    <source>
        <dbReference type="ARBA" id="ARBA00006484"/>
    </source>
</evidence>
<dbReference type="AlphaFoldDB" id="A0AAP3E338"/>
<organism evidence="6 7">
    <name type="scientific">Natronoglomus mannanivorans</name>
    <dbReference type="NCBI Taxonomy" id="2979990"/>
    <lineage>
        <taxon>Archaea</taxon>
        <taxon>Methanobacteriati</taxon>
        <taxon>Methanobacteriota</taxon>
        <taxon>Stenosarchaea group</taxon>
        <taxon>Halobacteria</taxon>
        <taxon>Halobacteriales</taxon>
        <taxon>Natrialbaceae</taxon>
        <taxon>Natronoglomus</taxon>
    </lineage>
</organism>
<dbReference type="InterPro" id="IPR002347">
    <property type="entry name" value="SDR_fam"/>
</dbReference>
<dbReference type="GO" id="GO:0016616">
    <property type="term" value="F:oxidoreductase activity, acting on the CH-OH group of donors, NAD or NADP as acceptor"/>
    <property type="evidence" value="ECO:0007669"/>
    <property type="project" value="UniProtKB-ARBA"/>
</dbReference>
<dbReference type="EMBL" id="JAOPKA010000009">
    <property type="protein sequence ID" value="MCU4742672.1"/>
    <property type="molecule type" value="Genomic_DNA"/>
</dbReference>
<name>A0AAP3E338_9EURY</name>
<dbReference type="SMART" id="SM00822">
    <property type="entry name" value="PKS_KR"/>
    <property type="match status" value="1"/>
</dbReference>
<reference evidence="6" key="1">
    <citation type="submission" date="2022-09" db="EMBL/GenBank/DDBJ databases">
        <title>Enrichment on poylsaccharides allowed isolation of novel metabolic and taxonomic groups of Haloarchaea.</title>
        <authorList>
            <person name="Sorokin D.Y."/>
            <person name="Elcheninov A.G."/>
            <person name="Khizhniak T.V."/>
            <person name="Kolganova T.V."/>
            <person name="Kublanov I.V."/>
        </authorList>
    </citation>
    <scope>NUCLEOTIDE SEQUENCE</scope>
    <source>
        <strain evidence="6">AArc-xg1-1</strain>
    </source>
</reference>
<dbReference type="InterPro" id="IPR036291">
    <property type="entry name" value="NAD(P)-bd_dom_sf"/>
</dbReference>
<dbReference type="Pfam" id="PF00106">
    <property type="entry name" value="adh_short"/>
    <property type="match status" value="1"/>
</dbReference>
<proteinExistence type="inferred from homology"/>
<comment type="caution">
    <text evidence="6">The sequence shown here is derived from an EMBL/GenBank/DDBJ whole genome shotgun (WGS) entry which is preliminary data.</text>
</comment>
<dbReference type="SUPFAM" id="SSF51735">
    <property type="entry name" value="NAD(P)-binding Rossmann-fold domains"/>
    <property type="match status" value="1"/>
</dbReference>
<evidence type="ECO:0000313" key="6">
    <source>
        <dbReference type="EMBL" id="MCU4742672.1"/>
    </source>
</evidence>
<protein>
    <submittedName>
        <fullName evidence="6">SDR family oxidoreductase</fullName>
    </submittedName>
</protein>
<feature type="compositionally biased region" description="Acidic residues" evidence="4">
    <location>
        <begin position="50"/>
        <end position="67"/>
    </location>
</feature>
<evidence type="ECO:0000256" key="4">
    <source>
        <dbReference type="SAM" id="MobiDB-lite"/>
    </source>
</evidence>
<keyword evidence="2" id="KW-0560">Oxidoreductase</keyword>
<dbReference type="PRINTS" id="PR00080">
    <property type="entry name" value="SDRFAMILY"/>
</dbReference>
<comment type="similarity">
    <text evidence="1 3">Belongs to the short-chain dehydrogenases/reductases (SDR) family.</text>
</comment>
<dbReference type="InterPro" id="IPR057326">
    <property type="entry name" value="KR_dom"/>
</dbReference>
<feature type="region of interest" description="Disordered" evidence="4">
    <location>
        <begin position="50"/>
        <end position="72"/>
    </location>
</feature>
<dbReference type="GO" id="GO:0016020">
    <property type="term" value="C:membrane"/>
    <property type="evidence" value="ECO:0007669"/>
    <property type="project" value="TreeGrafter"/>
</dbReference>
<evidence type="ECO:0000256" key="3">
    <source>
        <dbReference type="RuleBase" id="RU000363"/>
    </source>
</evidence>
<dbReference type="RefSeq" id="WP_338004493.1">
    <property type="nucleotide sequence ID" value="NZ_JAOPKA010000009.1"/>
</dbReference>